<organism evidence="1 2">
    <name type="scientific">Absidia repens</name>
    <dbReference type="NCBI Taxonomy" id="90262"/>
    <lineage>
        <taxon>Eukaryota</taxon>
        <taxon>Fungi</taxon>
        <taxon>Fungi incertae sedis</taxon>
        <taxon>Mucoromycota</taxon>
        <taxon>Mucoromycotina</taxon>
        <taxon>Mucoromycetes</taxon>
        <taxon>Mucorales</taxon>
        <taxon>Cunninghamellaceae</taxon>
        <taxon>Absidia</taxon>
    </lineage>
</organism>
<dbReference type="EMBL" id="MCGE01000001">
    <property type="protein sequence ID" value="ORZ25964.1"/>
    <property type="molecule type" value="Genomic_DNA"/>
</dbReference>
<reference evidence="1 2" key="1">
    <citation type="submission" date="2016-07" db="EMBL/GenBank/DDBJ databases">
        <title>Pervasive Adenine N6-methylation of Active Genes in Fungi.</title>
        <authorList>
            <consortium name="DOE Joint Genome Institute"/>
            <person name="Mondo S.J."/>
            <person name="Dannebaum R.O."/>
            <person name="Kuo R.C."/>
            <person name="Labutti K."/>
            <person name="Haridas S."/>
            <person name="Kuo A."/>
            <person name="Salamov A."/>
            <person name="Ahrendt S.R."/>
            <person name="Lipzen A."/>
            <person name="Sullivan W."/>
            <person name="Andreopoulos W.B."/>
            <person name="Clum A."/>
            <person name="Lindquist E."/>
            <person name="Daum C."/>
            <person name="Ramamoorthy G.K."/>
            <person name="Gryganskyi A."/>
            <person name="Culley D."/>
            <person name="Magnuson J.K."/>
            <person name="James T.Y."/>
            <person name="O'Malley M.A."/>
            <person name="Stajich J.E."/>
            <person name="Spatafora J.W."/>
            <person name="Visel A."/>
            <person name="Grigoriev I.V."/>
        </authorList>
    </citation>
    <scope>NUCLEOTIDE SEQUENCE [LARGE SCALE GENOMIC DNA]</scope>
    <source>
        <strain evidence="1 2">NRRL 1336</strain>
    </source>
</reference>
<gene>
    <name evidence="1" type="ORF">BCR42DRAFT_303651</name>
</gene>
<name>A0A1X2J411_9FUNG</name>
<feature type="non-terminal residue" evidence="1">
    <location>
        <position position="1"/>
    </location>
</feature>
<keyword evidence="2" id="KW-1185">Reference proteome</keyword>
<accession>A0A1X2J411</accession>
<dbReference type="AlphaFoldDB" id="A0A1X2J411"/>
<proteinExistence type="predicted"/>
<sequence length="96" mass="11101">KLVALRGEISIAIKRVGEIEKKAIDFQTQHVQKMEELTILREHVKVLDEHFAQVADELNAVSGIYRVVDLRSEQLNHKAINLEQELKVWDKKNSDL</sequence>
<evidence type="ECO:0000313" key="2">
    <source>
        <dbReference type="Proteomes" id="UP000193560"/>
    </source>
</evidence>
<dbReference type="Proteomes" id="UP000193560">
    <property type="component" value="Unassembled WGS sequence"/>
</dbReference>
<dbReference type="STRING" id="90262.A0A1X2J411"/>
<feature type="non-terminal residue" evidence="1">
    <location>
        <position position="96"/>
    </location>
</feature>
<evidence type="ECO:0000313" key="1">
    <source>
        <dbReference type="EMBL" id="ORZ25964.1"/>
    </source>
</evidence>
<comment type="caution">
    <text evidence="1">The sequence shown here is derived from an EMBL/GenBank/DDBJ whole genome shotgun (WGS) entry which is preliminary data.</text>
</comment>
<protein>
    <submittedName>
        <fullName evidence="1">Uncharacterized protein</fullName>
    </submittedName>
</protein>